<proteinExistence type="predicted"/>
<name>A0A0F9IWV7_9ZZZZ</name>
<evidence type="ECO:0000313" key="1">
    <source>
        <dbReference type="EMBL" id="KKM61753.1"/>
    </source>
</evidence>
<accession>A0A0F9IWV7</accession>
<organism evidence="1">
    <name type="scientific">marine sediment metagenome</name>
    <dbReference type="NCBI Taxonomy" id="412755"/>
    <lineage>
        <taxon>unclassified sequences</taxon>
        <taxon>metagenomes</taxon>
        <taxon>ecological metagenomes</taxon>
    </lineage>
</organism>
<gene>
    <name evidence="1" type="ORF">LCGC14_1528530</name>
</gene>
<protein>
    <submittedName>
        <fullName evidence="1">Uncharacterized protein</fullName>
    </submittedName>
</protein>
<sequence>SNISWYNGDRFWSRPFPLGTGTIYGRSQPCDFETLNGNAAYFDVSRARSLTNLNGHRLKIAVNATLKNGTAIETDIAYFYIEKLIRNTQSATASMKVVSIAQPLLKTGCDAIKDSGGWHRNRNIALLVRKILEEQYRIPDRNLEDPAAGTLPASFKIPDRIILNTDAWEQEQNWVAANPGELYEGPDSRTLSHYGSPPEWDGNRFHEDGLATRCIGLWQLQEEVSSITDFATTLYFGPSVNLLPTASMGPKPGDHIVIRESENGNDGSYEIETIPLGTRCTIKGKLKGKKPKLSVRRQTELRRM</sequence>
<dbReference type="EMBL" id="LAZR01011424">
    <property type="protein sequence ID" value="KKM61753.1"/>
    <property type="molecule type" value="Genomic_DNA"/>
</dbReference>
<comment type="caution">
    <text evidence="1">The sequence shown here is derived from an EMBL/GenBank/DDBJ whole genome shotgun (WGS) entry which is preliminary data.</text>
</comment>
<feature type="non-terminal residue" evidence="1">
    <location>
        <position position="1"/>
    </location>
</feature>
<dbReference type="AlphaFoldDB" id="A0A0F9IWV7"/>
<reference evidence="1" key="1">
    <citation type="journal article" date="2015" name="Nature">
        <title>Complex archaea that bridge the gap between prokaryotes and eukaryotes.</title>
        <authorList>
            <person name="Spang A."/>
            <person name="Saw J.H."/>
            <person name="Jorgensen S.L."/>
            <person name="Zaremba-Niedzwiedzka K."/>
            <person name="Martijn J."/>
            <person name="Lind A.E."/>
            <person name="van Eijk R."/>
            <person name="Schleper C."/>
            <person name="Guy L."/>
            <person name="Ettema T.J."/>
        </authorList>
    </citation>
    <scope>NUCLEOTIDE SEQUENCE</scope>
</reference>